<dbReference type="EMBL" id="FMHU01000001">
    <property type="protein sequence ID" value="SCL17784.1"/>
    <property type="molecule type" value="Genomic_DNA"/>
</dbReference>
<gene>
    <name evidence="1" type="ORF">GA0074694_2128</name>
</gene>
<dbReference type="RefSeq" id="WP_091456158.1">
    <property type="nucleotide sequence ID" value="NZ_FMHU01000001.1"/>
</dbReference>
<evidence type="ECO:0000313" key="2">
    <source>
        <dbReference type="Proteomes" id="UP000198906"/>
    </source>
</evidence>
<organism evidence="1 2">
    <name type="scientific">Micromonospora inyonensis</name>
    <dbReference type="NCBI Taxonomy" id="47866"/>
    <lineage>
        <taxon>Bacteria</taxon>
        <taxon>Bacillati</taxon>
        <taxon>Actinomycetota</taxon>
        <taxon>Actinomycetes</taxon>
        <taxon>Micromonosporales</taxon>
        <taxon>Micromonosporaceae</taxon>
        <taxon>Micromonospora</taxon>
    </lineage>
</organism>
<proteinExistence type="predicted"/>
<evidence type="ECO:0000313" key="1">
    <source>
        <dbReference type="EMBL" id="SCL17784.1"/>
    </source>
</evidence>
<dbReference type="Proteomes" id="UP000198906">
    <property type="component" value="Unassembled WGS sequence"/>
</dbReference>
<sequence length="113" mass="13046">MTSGRQDDKVKTTHRGTTLVDRTFGEHRQGYDLTEIRRTHGNLLRVRIHRDAYQHQSYALVEVFTPAMTWTQLANEPPSTWHAGTPYRSTSPTPLENLAERLFQRADAILRAE</sequence>
<accession>A0A1C6RL75</accession>
<protein>
    <submittedName>
        <fullName evidence="1">Uncharacterized protein</fullName>
    </submittedName>
</protein>
<keyword evidence="2" id="KW-1185">Reference proteome</keyword>
<reference evidence="2" key="1">
    <citation type="submission" date="2016-06" db="EMBL/GenBank/DDBJ databases">
        <authorList>
            <person name="Varghese N."/>
        </authorList>
    </citation>
    <scope>NUCLEOTIDE SEQUENCE [LARGE SCALE GENOMIC DNA]</scope>
    <source>
        <strain evidence="2">DSM 46123</strain>
    </source>
</reference>
<dbReference type="STRING" id="47866.GA0074694_2128"/>
<name>A0A1C6RL75_9ACTN</name>
<dbReference type="AlphaFoldDB" id="A0A1C6RL75"/>